<protein>
    <submittedName>
        <fullName evidence="5">Glycosyltransferase family 2 protein</fullName>
    </submittedName>
</protein>
<dbReference type="InterPro" id="IPR029044">
    <property type="entry name" value="Nucleotide-diphossugar_trans"/>
</dbReference>
<evidence type="ECO:0000256" key="1">
    <source>
        <dbReference type="ARBA" id="ARBA00006739"/>
    </source>
</evidence>
<feature type="domain" description="Glycosyltransferase 2-like" evidence="4">
    <location>
        <begin position="9"/>
        <end position="126"/>
    </location>
</feature>
<dbReference type="GO" id="GO:0016757">
    <property type="term" value="F:glycosyltransferase activity"/>
    <property type="evidence" value="ECO:0007669"/>
    <property type="project" value="UniProtKB-KW"/>
</dbReference>
<evidence type="ECO:0000313" key="5">
    <source>
        <dbReference type="EMBL" id="HEM67209.1"/>
    </source>
</evidence>
<dbReference type="PANTHER" id="PTHR43179:SF12">
    <property type="entry name" value="GALACTOFURANOSYLTRANSFERASE GLFT2"/>
    <property type="match status" value="1"/>
</dbReference>
<organism evidence="5">
    <name type="scientific">Ignisphaera aggregans</name>
    <dbReference type="NCBI Taxonomy" id="334771"/>
    <lineage>
        <taxon>Archaea</taxon>
        <taxon>Thermoproteota</taxon>
        <taxon>Thermoprotei</taxon>
        <taxon>Desulfurococcales</taxon>
        <taxon>Desulfurococcaceae</taxon>
        <taxon>Ignisphaera</taxon>
    </lineage>
</organism>
<dbReference type="AlphaFoldDB" id="A0A7J2U3Q4"/>
<evidence type="ECO:0000256" key="3">
    <source>
        <dbReference type="ARBA" id="ARBA00022679"/>
    </source>
</evidence>
<dbReference type="Gene3D" id="3.90.550.10">
    <property type="entry name" value="Spore Coat Polysaccharide Biosynthesis Protein SpsA, Chain A"/>
    <property type="match status" value="1"/>
</dbReference>
<accession>A0A7J2U3Q4</accession>
<keyword evidence="2" id="KW-0328">Glycosyltransferase</keyword>
<keyword evidence="3 5" id="KW-0808">Transferase</keyword>
<evidence type="ECO:0000256" key="2">
    <source>
        <dbReference type="ARBA" id="ARBA00022676"/>
    </source>
</evidence>
<proteinExistence type="inferred from homology"/>
<evidence type="ECO:0000259" key="4">
    <source>
        <dbReference type="Pfam" id="PF00535"/>
    </source>
</evidence>
<comment type="similarity">
    <text evidence="1">Belongs to the glycosyltransferase 2 family.</text>
</comment>
<comment type="caution">
    <text evidence="5">The sequence shown here is derived from an EMBL/GenBank/DDBJ whole genome shotgun (WGS) entry which is preliminary data.</text>
</comment>
<dbReference type="PANTHER" id="PTHR43179">
    <property type="entry name" value="RHAMNOSYLTRANSFERASE WBBL"/>
    <property type="match status" value="1"/>
</dbReference>
<name>A0A7J2U3Q4_9CREN</name>
<dbReference type="InterPro" id="IPR001173">
    <property type="entry name" value="Glyco_trans_2-like"/>
</dbReference>
<dbReference type="Pfam" id="PF00535">
    <property type="entry name" value="Glycos_transf_2"/>
    <property type="match status" value="1"/>
</dbReference>
<gene>
    <name evidence="5" type="ORF">ENO26_06550</name>
</gene>
<sequence length="209" mass="23610">MTWPKVSIIWLNHNSMKIMPLVLQSLESIASIDYPGDRFELIVVDNGSTDGSFERIREFVEKRSGLRKKVIRLGKNLGFTGGNNVGFMARDRESKYVLLLNNDAVLLGHGLKTLAEYAESFERLGGLQGVVLKYGTRFIDTAGDFINELLQVHVFGGYREYPWVLKKPIYVTYADGSVALYRVESVLKCVGEKLFIDEFLLMVMTMSLA</sequence>
<dbReference type="EMBL" id="DSEU01000041">
    <property type="protein sequence ID" value="HEM67209.1"/>
    <property type="molecule type" value="Genomic_DNA"/>
</dbReference>
<dbReference type="SUPFAM" id="SSF53448">
    <property type="entry name" value="Nucleotide-diphospho-sugar transferases"/>
    <property type="match status" value="1"/>
</dbReference>
<reference evidence="5" key="1">
    <citation type="journal article" date="2020" name="mSystems">
        <title>Genome- and Community-Level Interaction Insights into Carbon Utilization and Element Cycling Functions of Hydrothermarchaeota in Hydrothermal Sediment.</title>
        <authorList>
            <person name="Zhou Z."/>
            <person name="Liu Y."/>
            <person name="Xu W."/>
            <person name="Pan J."/>
            <person name="Luo Z.H."/>
            <person name="Li M."/>
        </authorList>
    </citation>
    <scope>NUCLEOTIDE SEQUENCE [LARGE SCALE GENOMIC DNA]</scope>
    <source>
        <strain evidence="5">SpSt-125</strain>
    </source>
</reference>